<reference evidence="1" key="2">
    <citation type="journal article" date="2015" name="Fish Shellfish Immunol.">
        <title>Early steps in the European eel (Anguilla anguilla)-Vibrio vulnificus interaction in the gills: Role of the RtxA13 toxin.</title>
        <authorList>
            <person name="Callol A."/>
            <person name="Pajuelo D."/>
            <person name="Ebbesson L."/>
            <person name="Teles M."/>
            <person name="MacKenzie S."/>
            <person name="Amaro C."/>
        </authorList>
    </citation>
    <scope>NUCLEOTIDE SEQUENCE</scope>
</reference>
<accession>A0A0E9RBI7</accession>
<proteinExistence type="predicted"/>
<reference evidence="1" key="1">
    <citation type="submission" date="2014-11" db="EMBL/GenBank/DDBJ databases">
        <authorList>
            <person name="Amaro Gonzalez C."/>
        </authorList>
    </citation>
    <scope>NUCLEOTIDE SEQUENCE</scope>
</reference>
<sequence>MTGNKVTVYECRQEAEGSAVVLMHERDG</sequence>
<protein>
    <submittedName>
        <fullName evidence="1">Uncharacterized protein</fullName>
    </submittedName>
</protein>
<dbReference type="EMBL" id="GBXM01082123">
    <property type="protein sequence ID" value="JAH26454.1"/>
    <property type="molecule type" value="Transcribed_RNA"/>
</dbReference>
<organism evidence="1">
    <name type="scientific">Anguilla anguilla</name>
    <name type="common">European freshwater eel</name>
    <name type="synonym">Muraena anguilla</name>
    <dbReference type="NCBI Taxonomy" id="7936"/>
    <lineage>
        <taxon>Eukaryota</taxon>
        <taxon>Metazoa</taxon>
        <taxon>Chordata</taxon>
        <taxon>Craniata</taxon>
        <taxon>Vertebrata</taxon>
        <taxon>Euteleostomi</taxon>
        <taxon>Actinopterygii</taxon>
        <taxon>Neopterygii</taxon>
        <taxon>Teleostei</taxon>
        <taxon>Anguilliformes</taxon>
        <taxon>Anguillidae</taxon>
        <taxon>Anguilla</taxon>
    </lineage>
</organism>
<dbReference type="AlphaFoldDB" id="A0A0E9RBI7"/>
<evidence type="ECO:0000313" key="1">
    <source>
        <dbReference type="EMBL" id="JAH26454.1"/>
    </source>
</evidence>
<name>A0A0E9RBI7_ANGAN</name>